<dbReference type="InterPro" id="IPR002347">
    <property type="entry name" value="SDR_fam"/>
</dbReference>
<dbReference type="InterPro" id="IPR057326">
    <property type="entry name" value="KR_dom"/>
</dbReference>
<dbReference type="InterPro" id="IPR050259">
    <property type="entry name" value="SDR"/>
</dbReference>
<name>A0ABS2FYC0_9FIRM</name>
<keyword evidence="2" id="KW-0443">Lipid metabolism</keyword>
<dbReference type="SMART" id="SM00822">
    <property type="entry name" value="PKS_KR"/>
    <property type="match status" value="1"/>
</dbReference>
<dbReference type="NCBIfam" id="NF009466">
    <property type="entry name" value="PRK12826.1-2"/>
    <property type="match status" value="1"/>
</dbReference>
<comment type="similarity">
    <text evidence="1">Belongs to the short-chain dehydrogenases/reductases (SDR) family.</text>
</comment>
<dbReference type="InterPro" id="IPR020904">
    <property type="entry name" value="Sc_DH/Rdtase_CS"/>
</dbReference>
<dbReference type="PRINTS" id="PR00080">
    <property type="entry name" value="SDRFAMILY"/>
</dbReference>
<comment type="caution">
    <text evidence="4">The sequence shown here is derived from an EMBL/GenBank/DDBJ whole genome shotgun (WGS) entry which is preliminary data.</text>
</comment>
<dbReference type="NCBIfam" id="NF005559">
    <property type="entry name" value="PRK07231.1"/>
    <property type="match status" value="1"/>
</dbReference>
<dbReference type="RefSeq" id="WP_204805770.1">
    <property type="nucleotide sequence ID" value="NZ_JACSNX010000038.1"/>
</dbReference>
<feature type="domain" description="Ketoreductase" evidence="3">
    <location>
        <begin position="3"/>
        <end position="174"/>
    </location>
</feature>
<dbReference type="Gene3D" id="3.40.50.720">
    <property type="entry name" value="NAD(P)-binding Rossmann-like Domain"/>
    <property type="match status" value="1"/>
</dbReference>
<dbReference type="PANTHER" id="PTHR42879">
    <property type="entry name" value="3-OXOACYL-(ACYL-CARRIER-PROTEIN) REDUCTASE"/>
    <property type="match status" value="1"/>
</dbReference>
<evidence type="ECO:0000256" key="2">
    <source>
        <dbReference type="ARBA" id="ARBA00023221"/>
    </source>
</evidence>
<dbReference type="PROSITE" id="PS00061">
    <property type="entry name" value="ADH_SHORT"/>
    <property type="match status" value="1"/>
</dbReference>
<gene>
    <name evidence="4" type="primary">fabG</name>
    <name evidence="4" type="ORF">H9X91_13575</name>
</gene>
<dbReference type="Proteomes" id="UP000719500">
    <property type="component" value="Unassembled WGS sequence"/>
</dbReference>
<dbReference type="NCBIfam" id="NF047420">
    <property type="entry name" value="EF_P_mod_YmfI"/>
    <property type="match status" value="1"/>
</dbReference>
<evidence type="ECO:0000313" key="5">
    <source>
        <dbReference type="Proteomes" id="UP000719500"/>
    </source>
</evidence>
<accession>A0ABS2FYC0</accession>
<reference evidence="4 5" key="1">
    <citation type="journal article" date="2021" name="Sci. Rep.">
        <title>The distribution of antibiotic resistance genes in chicken gut microbiota commensals.</title>
        <authorList>
            <person name="Juricova H."/>
            <person name="Matiasovicova J."/>
            <person name="Kubasova T."/>
            <person name="Cejkova D."/>
            <person name="Rychlik I."/>
        </authorList>
    </citation>
    <scope>NUCLEOTIDE SEQUENCE [LARGE SCALE GENOMIC DNA]</scope>
    <source>
        <strain evidence="4 5">An411</strain>
    </source>
</reference>
<dbReference type="InterPro" id="IPR036291">
    <property type="entry name" value="NAD(P)-bd_dom_sf"/>
</dbReference>
<evidence type="ECO:0000256" key="1">
    <source>
        <dbReference type="ARBA" id="ARBA00006484"/>
    </source>
</evidence>
<dbReference type="PRINTS" id="PR00081">
    <property type="entry name" value="GDHRDH"/>
</dbReference>
<dbReference type="PANTHER" id="PTHR42879:SF2">
    <property type="entry name" value="3-OXOACYL-[ACYL-CARRIER-PROTEIN] REDUCTASE FABG"/>
    <property type="match status" value="1"/>
</dbReference>
<dbReference type="SUPFAM" id="SSF51735">
    <property type="entry name" value="NAD(P)-binding Rossmann-fold domains"/>
    <property type="match status" value="1"/>
</dbReference>
<sequence>MDRVALVTGASRGIGRAIALELAEEGYAVCVNYLEHRQQAEEVAETIRRRGGSAMAVQADVADRASVAAMVRETETALGPVTLLVNNAGIAGQIQFQDITDEQWHRYLSVNLGGARNTIQAVLPHMLHVKAGSIVNISSIWGLRGASCEVAYACTKAALIGLTRSLALELAPSQIRVNCVAPGVINTDMVQVLGQETLCQLAEETPLGRLGTPEDVAHAVVFLASDKASFLTGQVLGADGGFIV</sequence>
<dbReference type="Pfam" id="PF13561">
    <property type="entry name" value="adh_short_C2"/>
    <property type="match status" value="1"/>
</dbReference>
<keyword evidence="5" id="KW-1185">Reference proteome</keyword>
<evidence type="ECO:0000313" key="4">
    <source>
        <dbReference type="EMBL" id="MBM6852463.1"/>
    </source>
</evidence>
<evidence type="ECO:0000259" key="3">
    <source>
        <dbReference type="SMART" id="SM00822"/>
    </source>
</evidence>
<organism evidence="4 5">
    <name type="scientific">Oscillibacter valericigenes</name>
    <dbReference type="NCBI Taxonomy" id="351091"/>
    <lineage>
        <taxon>Bacteria</taxon>
        <taxon>Bacillati</taxon>
        <taxon>Bacillota</taxon>
        <taxon>Clostridia</taxon>
        <taxon>Eubacteriales</taxon>
        <taxon>Oscillospiraceae</taxon>
        <taxon>Oscillibacter</taxon>
    </lineage>
</organism>
<dbReference type="EMBL" id="JACSNX010000038">
    <property type="protein sequence ID" value="MBM6852463.1"/>
    <property type="molecule type" value="Genomic_DNA"/>
</dbReference>
<keyword evidence="2" id="KW-0753">Steroid metabolism</keyword>
<protein>
    <submittedName>
        <fullName evidence="4">3-oxoacyl-ACP reductase FabG</fullName>
    </submittedName>
</protein>
<proteinExistence type="inferred from homology"/>